<dbReference type="InterPro" id="IPR037402">
    <property type="entry name" value="YidZ_PBP2"/>
</dbReference>
<evidence type="ECO:0000259" key="5">
    <source>
        <dbReference type="PROSITE" id="PS50931"/>
    </source>
</evidence>
<evidence type="ECO:0000256" key="4">
    <source>
        <dbReference type="ARBA" id="ARBA00023163"/>
    </source>
</evidence>
<evidence type="ECO:0000256" key="2">
    <source>
        <dbReference type="ARBA" id="ARBA00023015"/>
    </source>
</evidence>
<dbReference type="InterPro" id="IPR050389">
    <property type="entry name" value="LysR-type_TF"/>
</dbReference>
<evidence type="ECO:0000313" key="6">
    <source>
        <dbReference type="EMBL" id="MEX0468963.1"/>
    </source>
</evidence>
<keyword evidence="4" id="KW-0804">Transcription</keyword>
<keyword evidence="2" id="KW-0805">Transcription regulation</keyword>
<dbReference type="Pfam" id="PF00126">
    <property type="entry name" value="HTH_1"/>
    <property type="match status" value="1"/>
</dbReference>
<dbReference type="PANTHER" id="PTHR30118">
    <property type="entry name" value="HTH-TYPE TRANSCRIPTIONAL REGULATOR LEUO-RELATED"/>
    <property type="match status" value="1"/>
</dbReference>
<proteinExistence type="inferred from homology"/>
<keyword evidence="7" id="KW-1185">Reference proteome</keyword>
<dbReference type="InterPro" id="IPR005119">
    <property type="entry name" value="LysR_subst-bd"/>
</dbReference>
<dbReference type="PANTHER" id="PTHR30118:SF15">
    <property type="entry name" value="TRANSCRIPTIONAL REGULATORY PROTEIN"/>
    <property type="match status" value="1"/>
</dbReference>
<dbReference type="Proteomes" id="UP001556709">
    <property type="component" value="Unassembled WGS sequence"/>
</dbReference>
<comment type="similarity">
    <text evidence="1">Belongs to the LysR transcriptional regulatory family.</text>
</comment>
<dbReference type="InterPro" id="IPR000847">
    <property type="entry name" value="LysR_HTH_N"/>
</dbReference>
<dbReference type="Gene3D" id="1.10.10.10">
    <property type="entry name" value="Winged helix-like DNA-binding domain superfamily/Winged helix DNA-binding domain"/>
    <property type="match status" value="1"/>
</dbReference>
<dbReference type="RefSeq" id="WP_367958816.1">
    <property type="nucleotide sequence ID" value="NZ_JBAKFH010000002.1"/>
</dbReference>
<dbReference type="Pfam" id="PF03466">
    <property type="entry name" value="LysR_substrate"/>
    <property type="match status" value="1"/>
</dbReference>
<gene>
    <name evidence="6" type="ORF">V6X73_04380</name>
</gene>
<protein>
    <submittedName>
        <fullName evidence="6">LysR family transcriptional regulator</fullName>
    </submittedName>
</protein>
<evidence type="ECO:0000256" key="3">
    <source>
        <dbReference type="ARBA" id="ARBA00023125"/>
    </source>
</evidence>
<comment type="caution">
    <text evidence="6">The sequence shown here is derived from an EMBL/GenBank/DDBJ whole genome shotgun (WGS) entry which is preliminary data.</text>
</comment>
<keyword evidence="3" id="KW-0238">DNA-binding</keyword>
<sequence>MRETNLRGVDLNLLVVLEALLRERHITRAATSLSMSQPAVSRALGRLRETFDDPLLVRGPAGLTLSERAEGLRQPLADLLAGLSGLVAAPDFEPADATGSLRIGCLDLEAAIYLPDLVPAIRQNAPNMQLEIYSHPDDYFALLAEGRLHLAISGLEPWAGAAQFHRRVIDHTHSEVLMGQDNALADPPMTLERYSAARHGVVSITGRGPAMMDERLARQGVHRQVALKLSSFANVSDACANSDVIFSLPHRLTRRLAARDGRLVTRPLPGALQEQRFPMYLYWHARHHNDAMSQWFRRLLLQTIDQRIDHGDTADDRP</sequence>
<feature type="domain" description="HTH lysR-type" evidence="5">
    <location>
        <begin position="9"/>
        <end position="66"/>
    </location>
</feature>
<dbReference type="PROSITE" id="PS50931">
    <property type="entry name" value="HTH_LYSR"/>
    <property type="match status" value="1"/>
</dbReference>
<dbReference type="InterPro" id="IPR036390">
    <property type="entry name" value="WH_DNA-bd_sf"/>
</dbReference>
<accession>A0ABV3TBF9</accession>
<organism evidence="6 7">
    <name type="scientific">Spiribacter pallidus</name>
    <dbReference type="NCBI Taxonomy" id="1987936"/>
    <lineage>
        <taxon>Bacteria</taxon>
        <taxon>Pseudomonadati</taxon>
        <taxon>Pseudomonadota</taxon>
        <taxon>Gammaproteobacteria</taxon>
        <taxon>Chromatiales</taxon>
        <taxon>Ectothiorhodospiraceae</taxon>
        <taxon>Spiribacter</taxon>
    </lineage>
</organism>
<dbReference type="PRINTS" id="PR00039">
    <property type="entry name" value="HTHLYSR"/>
</dbReference>
<dbReference type="EMBL" id="JBAKFM010000002">
    <property type="protein sequence ID" value="MEX0468963.1"/>
    <property type="molecule type" value="Genomic_DNA"/>
</dbReference>
<dbReference type="InterPro" id="IPR036388">
    <property type="entry name" value="WH-like_DNA-bd_sf"/>
</dbReference>
<dbReference type="Gene3D" id="3.40.190.10">
    <property type="entry name" value="Periplasmic binding protein-like II"/>
    <property type="match status" value="2"/>
</dbReference>
<dbReference type="CDD" id="cd08417">
    <property type="entry name" value="PBP2_Nitroaromatics_like"/>
    <property type="match status" value="1"/>
</dbReference>
<dbReference type="SUPFAM" id="SSF53850">
    <property type="entry name" value="Periplasmic binding protein-like II"/>
    <property type="match status" value="1"/>
</dbReference>
<reference evidence="6 7" key="1">
    <citation type="submission" date="2024-02" db="EMBL/GenBank/DDBJ databases">
        <title>New especies of Spiribacter isolated from saline water.</title>
        <authorList>
            <person name="Leon M.J."/>
            <person name="De La Haba R."/>
            <person name="Sanchez-Porro C."/>
            <person name="Ventosa A."/>
        </authorList>
    </citation>
    <scope>NUCLEOTIDE SEQUENCE [LARGE SCALE GENOMIC DNA]</scope>
    <source>
        <strain evidence="7">ag22IC6-390</strain>
    </source>
</reference>
<evidence type="ECO:0000313" key="7">
    <source>
        <dbReference type="Proteomes" id="UP001556709"/>
    </source>
</evidence>
<name>A0ABV3TBF9_9GAMM</name>
<evidence type="ECO:0000256" key="1">
    <source>
        <dbReference type="ARBA" id="ARBA00009437"/>
    </source>
</evidence>
<dbReference type="SUPFAM" id="SSF46785">
    <property type="entry name" value="Winged helix' DNA-binding domain"/>
    <property type="match status" value="1"/>
</dbReference>